<reference evidence="2" key="1">
    <citation type="submission" date="2009-05" db="EMBL/GenBank/DDBJ databases">
        <authorList>
            <person name="Harkins D.M."/>
            <person name="DeShazer D."/>
            <person name="Woods D.E."/>
            <person name="Brinkac L.M."/>
            <person name="Brown K.A."/>
            <person name="Hung G.C."/>
            <person name="Tuanyok A."/>
            <person name="Zhang B."/>
            <person name="Nierman W.C."/>
        </authorList>
    </citation>
    <scope>NUCLEOTIDE SEQUENCE [LARGE SCALE GENOMIC DNA]</scope>
    <source>
        <strain evidence="2">1710a</strain>
    </source>
</reference>
<proteinExistence type="predicted"/>
<sequence length="41" mass="4242">MQECEETGMRGAGASLAAPAFAGKRRTARRAAAGFTVRSAE</sequence>
<feature type="compositionally biased region" description="Low complexity" evidence="1">
    <location>
        <begin position="12"/>
        <end position="22"/>
    </location>
</feature>
<feature type="region of interest" description="Disordered" evidence="1">
    <location>
        <begin position="1"/>
        <end position="23"/>
    </location>
</feature>
<dbReference type="Proteomes" id="UP000001812">
    <property type="component" value="Chromosome I"/>
</dbReference>
<name>A0A0E1WIS1_BURPE</name>
<accession>A0A0E1WIS1</accession>
<evidence type="ECO:0000256" key="1">
    <source>
        <dbReference type="SAM" id="MobiDB-lite"/>
    </source>
</evidence>
<evidence type="ECO:0000313" key="2">
    <source>
        <dbReference type="EMBL" id="EET09522.1"/>
    </source>
</evidence>
<protein>
    <submittedName>
        <fullName evidence="2">Uncharacterized protein</fullName>
    </submittedName>
</protein>
<dbReference type="AlphaFoldDB" id="A0A0E1WIS1"/>
<dbReference type="HOGENOM" id="CLU_3266955_0_0_4"/>
<gene>
    <name evidence="2" type="ORF">BURPS1710A_1528</name>
</gene>
<organism evidence="2">
    <name type="scientific">Burkholderia pseudomallei 1710a</name>
    <dbReference type="NCBI Taxonomy" id="320371"/>
    <lineage>
        <taxon>Bacteria</taxon>
        <taxon>Pseudomonadati</taxon>
        <taxon>Pseudomonadota</taxon>
        <taxon>Betaproteobacteria</taxon>
        <taxon>Burkholderiales</taxon>
        <taxon>Burkholderiaceae</taxon>
        <taxon>Burkholderia</taxon>
        <taxon>pseudomallei group</taxon>
    </lineage>
</organism>
<dbReference type="EMBL" id="CM000832">
    <property type="protein sequence ID" value="EET09522.1"/>
    <property type="molecule type" value="Genomic_DNA"/>
</dbReference>